<accession>A0A426ZUI4</accession>
<organism evidence="1 2">
    <name type="scientific">Ensete ventricosum</name>
    <name type="common">Abyssinian banana</name>
    <name type="synonym">Musa ensete</name>
    <dbReference type="NCBI Taxonomy" id="4639"/>
    <lineage>
        <taxon>Eukaryota</taxon>
        <taxon>Viridiplantae</taxon>
        <taxon>Streptophyta</taxon>
        <taxon>Embryophyta</taxon>
        <taxon>Tracheophyta</taxon>
        <taxon>Spermatophyta</taxon>
        <taxon>Magnoliopsida</taxon>
        <taxon>Liliopsida</taxon>
        <taxon>Zingiberales</taxon>
        <taxon>Musaceae</taxon>
        <taxon>Ensete</taxon>
    </lineage>
</organism>
<proteinExistence type="predicted"/>
<protein>
    <submittedName>
        <fullName evidence="1">Uncharacterized protein</fullName>
    </submittedName>
</protein>
<evidence type="ECO:0000313" key="1">
    <source>
        <dbReference type="EMBL" id="RRT67622.1"/>
    </source>
</evidence>
<sequence length="112" mass="12455">MTELYGGHAGATVWDEDVARHTLLMAHGGVEQCRTQASPPLTFSPLLPYSDMGNRAITGPIRVNETYRNPIVYTDGDQTHLVRARRPEDSQDPVQRRLQGSPWIHYVATSGP</sequence>
<dbReference type="AlphaFoldDB" id="A0A426ZUI4"/>
<dbReference type="EMBL" id="AMZH03004976">
    <property type="protein sequence ID" value="RRT67622.1"/>
    <property type="molecule type" value="Genomic_DNA"/>
</dbReference>
<gene>
    <name evidence="1" type="ORF">B296_00036398</name>
</gene>
<reference evidence="1 2" key="1">
    <citation type="journal article" date="2014" name="Agronomy (Basel)">
        <title>A Draft Genome Sequence for Ensete ventricosum, the Drought-Tolerant Tree Against Hunger.</title>
        <authorList>
            <person name="Harrison J."/>
            <person name="Moore K.A."/>
            <person name="Paszkiewicz K."/>
            <person name="Jones T."/>
            <person name="Grant M."/>
            <person name="Ambacheew D."/>
            <person name="Muzemil S."/>
            <person name="Studholme D.J."/>
        </authorList>
    </citation>
    <scope>NUCLEOTIDE SEQUENCE [LARGE SCALE GENOMIC DNA]</scope>
</reference>
<dbReference type="Proteomes" id="UP000287651">
    <property type="component" value="Unassembled WGS sequence"/>
</dbReference>
<comment type="caution">
    <text evidence="1">The sequence shown here is derived from an EMBL/GenBank/DDBJ whole genome shotgun (WGS) entry which is preliminary data.</text>
</comment>
<name>A0A426ZUI4_ENSVE</name>
<evidence type="ECO:0000313" key="2">
    <source>
        <dbReference type="Proteomes" id="UP000287651"/>
    </source>
</evidence>